<reference evidence="1 2" key="1">
    <citation type="submission" date="2018-10" db="EMBL/GenBank/DDBJ databases">
        <title>Isolation from soil.</title>
        <authorList>
            <person name="Hu J."/>
        </authorList>
    </citation>
    <scope>NUCLEOTIDE SEQUENCE [LARGE SCALE GENOMIC DNA]</scope>
    <source>
        <strain evidence="1 2">NEAU-Ht49</strain>
    </source>
</reference>
<dbReference type="EMBL" id="RFFG01000061">
    <property type="protein sequence ID" value="RMI39879.1"/>
    <property type="molecule type" value="Genomic_DNA"/>
</dbReference>
<sequence>MALTSRISVDFSAALTGSHKLAAPSSLLRLARQIDLATGTGAGQADKVWSDRRTLAASANEDLDLAGTLLDALGTVVSFARVKALYISAATTNTNALVIGAAAANAWSALLGTTGTLTLPPAGELLVAAPGATAYPVTAGTADLLRVTNGGAGSTVTYDIAVIGASA</sequence>
<dbReference type="Proteomes" id="UP000282674">
    <property type="component" value="Unassembled WGS sequence"/>
</dbReference>
<dbReference type="AlphaFoldDB" id="A0A3M2LR03"/>
<dbReference type="RefSeq" id="WP_122197510.1">
    <property type="nucleotide sequence ID" value="NZ_JBHSKC010000034.1"/>
</dbReference>
<dbReference type="OrthoDB" id="4218778at2"/>
<evidence type="ECO:0000313" key="2">
    <source>
        <dbReference type="Proteomes" id="UP000282674"/>
    </source>
</evidence>
<protein>
    <submittedName>
        <fullName evidence="1">Uncharacterized protein</fullName>
    </submittedName>
</protein>
<accession>A0A3M2LR03</accession>
<comment type="caution">
    <text evidence="1">The sequence shown here is derived from an EMBL/GenBank/DDBJ whole genome shotgun (WGS) entry which is preliminary data.</text>
</comment>
<proteinExistence type="predicted"/>
<organism evidence="1 2">
    <name type="scientific">Actinomadura harenae</name>
    <dbReference type="NCBI Taxonomy" id="2483351"/>
    <lineage>
        <taxon>Bacteria</taxon>
        <taxon>Bacillati</taxon>
        <taxon>Actinomycetota</taxon>
        <taxon>Actinomycetes</taxon>
        <taxon>Streptosporangiales</taxon>
        <taxon>Thermomonosporaceae</taxon>
        <taxon>Actinomadura</taxon>
    </lineage>
</organism>
<keyword evidence="2" id="KW-1185">Reference proteome</keyword>
<evidence type="ECO:0000313" key="1">
    <source>
        <dbReference type="EMBL" id="RMI39879.1"/>
    </source>
</evidence>
<gene>
    <name evidence="1" type="ORF">EBO15_28340</name>
</gene>
<name>A0A3M2LR03_9ACTN</name>